<reference evidence="3" key="1">
    <citation type="submission" date="2012-12" db="EMBL/GenBank/DDBJ databases">
        <title>Identification and characterization of a phenylalanine ammonia-lyase gene family in Isatis indigotica Fort.</title>
        <authorList>
            <person name="Liu Q."/>
            <person name="Chen J."/>
            <person name="Zhou X."/>
            <person name="Di P."/>
            <person name="Xiao Y."/>
            <person name="Xuan H."/>
            <person name="Zhang L."/>
            <person name="Chen W."/>
        </authorList>
    </citation>
    <scope>NUCLEOTIDE SEQUENCE</scope>
    <source>
        <tissue evidence="3">Salivary gland</tissue>
    </source>
</reference>
<name>A0A0K8R788_IXORI</name>
<protein>
    <submittedName>
        <fullName evidence="3">Putative salivary lipocalin</fullName>
    </submittedName>
</protein>
<feature type="compositionally biased region" description="Basic and acidic residues" evidence="1">
    <location>
        <begin position="193"/>
        <end position="206"/>
    </location>
</feature>
<feature type="signal peptide" evidence="2">
    <location>
        <begin position="1"/>
        <end position="19"/>
    </location>
</feature>
<dbReference type="Gene3D" id="2.40.128.20">
    <property type="match status" value="1"/>
</dbReference>
<feature type="chain" id="PRO_5005516335" evidence="2">
    <location>
        <begin position="20"/>
        <end position="248"/>
    </location>
</feature>
<evidence type="ECO:0000256" key="1">
    <source>
        <dbReference type="SAM" id="MobiDB-lite"/>
    </source>
</evidence>
<proteinExistence type="evidence at transcript level"/>
<dbReference type="InterPro" id="IPR012674">
    <property type="entry name" value="Calycin"/>
</dbReference>
<keyword evidence="2" id="KW-0732">Signal</keyword>
<sequence length="248" mass="28516">MKLVSCLILLCILVGYADAQRGEKRIDEYSDYWDYQDIRKALNNSDRISWMIYRTYSKDDGDSRHLCVYANVTGIGDIYTFEQGYIVSKGEQNTTMKEPLFAHTYKTDNPYRTDEVRPNHNAMRVTKKRDDPNGRKYQLVYSDYKECDILRVLGQNNDYDCELYVHDKVENLAVPARCEKIYGNACGKGEEYKKRVSDKSCRDTREVTPNPPSTTTPPEKEPPEVPPEIPSEETPEKEPTSSTPPPGC</sequence>
<dbReference type="EMBL" id="GADI01006786">
    <property type="protein sequence ID" value="JAA67022.1"/>
    <property type="molecule type" value="mRNA"/>
</dbReference>
<dbReference type="GO" id="GO:0030682">
    <property type="term" value="P:symbiont-mediated perturbation of host defenses"/>
    <property type="evidence" value="ECO:0007669"/>
    <property type="project" value="InterPro"/>
</dbReference>
<evidence type="ECO:0000313" key="3">
    <source>
        <dbReference type="EMBL" id="JAA67022.1"/>
    </source>
</evidence>
<organism evidence="3">
    <name type="scientific">Ixodes ricinus</name>
    <name type="common">Common tick</name>
    <name type="synonym">Acarus ricinus</name>
    <dbReference type="NCBI Taxonomy" id="34613"/>
    <lineage>
        <taxon>Eukaryota</taxon>
        <taxon>Metazoa</taxon>
        <taxon>Ecdysozoa</taxon>
        <taxon>Arthropoda</taxon>
        <taxon>Chelicerata</taxon>
        <taxon>Arachnida</taxon>
        <taxon>Acari</taxon>
        <taxon>Parasitiformes</taxon>
        <taxon>Ixodida</taxon>
        <taxon>Ixodoidea</taxon>
        <taxon>Ixodidae</taxon>
        <taxon>Ixodinae</taxon>
        <taxon>Ixodes</taxon>
    </lineage>
</organism>
<evidence type="ECO:0000256" key="2">
    <source>
        <dbReference type="SAM" id="SignalP"/>
    </source>
</evidence>
<dbReference type="SUPFAM" id="SSF50814">
    <property type="entry name" value="Lipocalins"/>
    <property type="match status" value="1"/>
</dbReference>
<dbReference type="Pfam" id="PF02098">
    <property type="entry name" value="His_binding"/>
    <property type="match status" value="1"/>
</dbReference>
<accession>A0A0K8R788</accession>
<dbReference type="GO" id="GO:0043176">
    <property type="term" value="F:amine binding"/>
    <property type="evidence" value="ECO:0007669"/>
    <property type="project" value="InterPro"/>
</dbReference>
<dbReference type="InterPro" id="IPR002970">
    <property type="entry name" value="Tick_his-bd"/>
</dbReference>
<feature type="region of interest" description="Disordered" evidence="1">
    <location>
        <begin position="193"/>
        <end position="248"/>
    </location>
</feature>
<dbReference type="AlphaFoldDB" id="A0A0K8R788"/>